<sequence>MCQPKKTEDPSRTLSHSAISRRAIHRSIKQINGDALSRLPAAKNLRASAMWN</sequence>
<organism evidence="1 2">
    <name type="scientific">Burkholderia singularis</name>
    <dbReference type="NCBI Taxonomy" id="1503053"/>
    <lineage>
        <taxon>Bacteria</taxon>
        <taxon>Pseudomonadati</taxon>
        <taxon>Pseudomonadota</taxon>
        <taxon>Betaproteobacteria</taxon>
        <taxon>Burkholderiales</taxon>
        <taxon>Burkholderiaceae</taxon>
        <taxon>Burkholderia</taxon>
        <taxon>pseudomallei group</taxon>
    </lineage>
</organism>
<dbReference type="EMBL" id="FXAN01000088">
    <property type="protein sequence ID" value="SMG02069.1"/>
    <property type="molecule type" value="Genomic_DNA"/>
</dbReference>
<protein>
    <submittedName>
        <fullName evidence="1">Uncharacterized protein</fullName>
    </submittedName>
</protein>
<gene>
    <name evidence="1" type="ORF">BSIN_4830</name>
</gene>
<reference evidence="1 2" key="1">
    <citation type="submission" date="2017-04" db="EMBL/GenBank/DDBJ databases">
        <authorList>
            <person name="Afonso C.L."/>
            <person name="Miller P.J."/>
            <person name="Scott M.A."/>
            <person name="Spackman E."/>
            <person name="Goraichik I."/>
            <person name="Dimitrov K.M."/>
            <person name="Suarez D.L."/>
            <person name="Swayne D.E."/>
        </authorList>
    </citation>
    <scope>NUCLEOTIDE SEQUENCE [LARGE SCALE GENOMIC DNA]</scope>
    <source>
        <strain evidence="1">LMG 28154</strain>
    </source>
</reference>
<dbReference type="AlphaFoldDB" id="A0A238H9N9"/>
<name>A0A238H9N9_9BURK</name>
<proteinExistence type="predicted"/>
<evidence type="ECO:0000313" key="1">
    <source>
        <dbReference type="EMBL" id="SMG02069.1"/>
    </source>
</evidence>
<evidence type="ECO:0000313" key="2">
    <source>
        <dbReference type="Proteomes" id="UP000198460"/>
    </source>
</evidence>
<accession>A0A238H9N9</accession>
<dbReference type="Proteomes" id="UP000198460">
    <property type="component" value="Unassembled WGS sequence"/>
</dbReference>